<proteinExistence type="predicted"/>
<dbReference type="RefSeq" id="WP_142554203.1">
    <property type="nucleotide sequence ID" value="NZ_VIFX01000032.1"/>
</dbReference>
<name>A0A544VWD8_9MYCO</name>
<comment type="caution">
    <text evidence="1">The sequence shown here is derived from an EMBL/GenBank/DDBJ whole genome shotgun (WGS) entry which is preliminary data.</text>
</comment>
<evidence type="ECO:0000313" key="2">
    <source>
        <dbReference type="Proteomes" id="UP000315759"/>
    </source>
</evidence>
<sequence>MVHPVTDLTRNCYYLKGNNIFLAWMSPDLRRICTSGDLLTRACPASAEAVRLLLSVVGHAADLRALTRLRSVYIQPVDAAVGRIVVEHKEAAMHAVVLTKTGHVLRGDRVDYWTGMSTQAALRVDDVHAAGTSLLRHAG</sequence>
<protein>
    <submittedName>
        <fullName evidence="1">Uncharacterized protein</fullName>
    </submittedName>
</protein>
<dbReference type="EMBL" id="VIFX01000032">
    <property type="protein sequence ID" value="TQR84291.1"/>
    <property type="molecule type" value="Genomic_DNA"/>
</dbReference>
<gene>
    <name evidence="1" type="ORF">D8S82_22340</name>
</gene>
<accession>A0A544VWD8</accession>
<organism evidence="1 2">
    <name type="scientific">Mycolicibacterium hodleri</name>
    <dbReference type="NCBI Taxonomy" id="49897"/>
    <lineage>
        <taxon>Bacteria</taxon>
        <taxon>Bacillati</taxon>
        <taxon>Actinomycetota</taxon>
        <taxon>Actinomycetes</taxon>
        <taxon>Mycobacteriales</taxon>
        <taxon>Mycobacteriaceae</taxon>
        <taxon>Mycolicibacterium</taxon>
    </lineage>
</organism>
<keyword evidence="2" id="KW-1185">Reference proteome</keyword>
<dbReference type="AlphaFoldDB" id="A0A544VWD8"/>
<evidence type="ECO:0000313" key="1">
    <source>
        <dbReference type="EMBL" id="TQR84291.1"/>
    </source>
</evidence>
<dbReference type="Proteomes" id="UP000315759">
    <property type="component" value="Unassembled WGS sequence"/>
</dbReference>
<reference evidence="1 2" key="1">
    <citation type="submission" date="2018-10" db="EMBL/GenBank/DDBJ databases">
        <title>Draft genome of Mycobacterium hodleri strain B.</title>
        <authorList>
            <person name="Amande T.J."/>
            <person name="Mcgenity T.J."/>
        </authorList>
    </citation>
    <scope>NUCLEOTIDE SEQUENCE [LARGE SCALE GENOMIC DNA]</scope>
    <source>
        <strain evidence="1 2">B</strain>
    </source>
</reference>